<dbReference type="GO" id="GO:0046421">
    <property type="term" value="F:methylisocitrate lyase activity"/>
    <property type="evidence" value="ECO:0007669"/>
    <property type="project" value="UniProtKB-EC"/>
</dbReference>
<dbReference type="SUPFAM" id="SSF51621">
    <property type="entry name" value="Phosphoenolpyruvate/pyruvate domain"/>
    <property type="match status" value="1"/>
</dbReference>
<dbReference type="AlphaFoldDB" id="A0A370C7E3"/>
<dbReference type="VEuPathDB" id="FungiDB:M747DRAFT_321077"/>
<evidence type="ECO:0000313" key="4">
    <source>
        <dbReference type="Proteomes" id="UP000253845"/>
    </source>
</evidence>
<name>A0A370C7E3_ASPNG</name>
<evidence type="ECO:0000313" key="3">
    <source>
        <dbReference type="EMBL" id="RDH23748.1"/>
    </source>
</evidence>
<comment type="similarity">
    <text evidence="2">Belongs to the isocitrate lyase/PEP mutase superfamily.</text>
</comment>
<proteinExistence type="inferred from homology"/>
<keyword evidence="3" id="KW-0378">Hydrolase</keyword>
<dbReference type="InterPro" id="IPR039556">
    <property type="entry name" value="ICL/PEPM"/>
</dbReference>
<dbReference type="PANTHER" id="PTHR42905">
    <property type="entry name" value="PHOSPHOENOLPYRUVATE CARBOXYLASE"/>
    <property type="match status" value="1"/>
</dbReference>
<dbReference type="FunFam" id="3.20.20.60:FF:000009">
    <property type="entry name" value="2-methylisocitrate lyase"/>
    <property type="match status" value="1"/>
</dbReference>
<evidence type="ECO:0000256" key="1">
    <source>
        <dbReference type="ARBA" id="ARBA00001050"/>
    </source>
</evidence>
<dbReference type="Proteomes" id="UP000253845">
    <property type="component" value="Unassembled WGS sequence"/>
</dbReference>
<sequence length="382" mass="40938">MPNHPRTRRQKKASRSQIEYSVQRLWKAITVSPRDLKSIKPAAPSSSPATSLDVIGAAFTTPIERCHFLTNISLYKACIMPMVTAATSLRRALENPDSFIVAPGVYDGLSARVALSAGFDALYMTGAGTAASVHGQADLGICTLNDMRANAEMISNISPSTPVIADADTGYGGPIMVARTTEQYSRSGVAAFHIEDQVQTKRCGHLAGKILVDTDTYVTRIRAAVQARQRIGSDIVVIARTDSLQTHGYEESVARLRAARDAGADVGFLEGITSREMARQVIQDLAGWPLLLNMVEHGATPSISAAEAKEMGFRIIIFPFAALGPAVAAMREAMEKLKRDGIPGLDKEMTPQMLFRVCGLDESMKVDAQAGGAAFDGGVDLK</sequence>
<gene>
    <name evidence="3" type="ORF">M747DRAFT_321077</name>
</gene>
<comment type="catalytic activity">
    <reaction evidence="1">
        <text>(2S,3R)-3-hydroxybutane-1,2,3-tricarboxylate = pyruvate + succinate</text>
        <dbReference type="Rhea" id="RHEA:16809"/>
        <dbReference type="ChEBI" id="CHEBI:15361"/>
        <dbReference type="ChEBI" id="CHEBI:30031"/>
        <dbReference type="ChEBI" id="CHEBI:57429"/>
        <dbReference type="EC" id="4.1.3.30"/>
    </reaction>
</comment>
<evidence type="ECO:0000256" key="2">
    <source>
        <dbReference type="ARBA" id="ARBA00061405"/>
    </source>
</evidence>
<dbReference type="Pfam" id="PF13714">
    <property type="entry name" value="PEP_mutase"/>
    <property type="match status" value="1"/>
</dbReference>
<dbReference type="InterPro" id="IPR018523">
    <property type="entry name" value="Isocitrate_lyase_ph_CS"/>
</dbReference>
<dbReference type="GO" id="GO:0016787">
    <property type="term" value="F:hydrolase activity"/>
    <property type="evidence" value="ECO:0007669"/>
    <property type="project" value="UniProtKB-KW"/>
</dbReference>
<reference evidence="3 4" key="1">
    <citation type="submission" date="2018-07" db="EMBL/GenBank/DDBJ databases">
        <title>Section-level genome sequencing of Aspergillus section Nigri to investigate inter- and intra-species variation.</title>
        <authorList>
            <consortium name="DOE Joint Genome Institute"/>
            <person name="Vesth T.C."/>
            <person name="Nybo J.L."/>
            <person name="Theobald S."/>
            <person name="Frisvad J.C."/>
            <person name="Larsen T.O."/>
            <person name="Nielsen K.F."/>
            <person name="Hoof J.B."/>
            <person name="Brandl J."/>
            <person name="Salamov A."/>
            <person name="Riley R."/>
            <person name="Gladden J.M."/>
            <person name="Phatale P."/>
            <person name="Nielsen M.T."/>
            <person name="Lyhne E.K."/>
            <person name="Kogle M.E."/>
            <person name="Strasser K."/>
            <person name="McDonnell E."/>
            <person name="Barry K."/>
            <person name="Clum A."/>
            <person name="Chen C."/>
            <person name="Nolan M."/>
            <person name="Sandor L."/>
            <person name="Kuo A."/>
            <person name="Lipzen A."/>
            <person name="Hainaut M."/>
            <person name="Drula E."/>
            <person name="Tsang A."/>
            <person name="Magnuson J.K."/>
            <person name="Henrissat B."/>
            <person name="Wiebenga A."/>
            <person name="Simmons B.A."/>
            <person name="Makela M.R."/>
            <person name="De vries R.P."/>
            <person name="Grigoriev I.V."/>
            <person name="Mortensen U.H."/>
            <person name="Baker S.E."/>
            <person name="Andersen M.R."/>
        </authorList>
    </citation>
    <scope>NUCLEOTIDE SEQUENCE [LARGE SCALE GENOMIC DNA]</scope>
    <source>
        <strain evidence="3 4">ATCC 13496</strain>
    </source>
</reference>
<dbReference type="PROSITE" id="PS00161">
    <property type="entry name" value="ISOCITRATE_LYASE"/>
    <property type="match status" value="1"/>
</dbReference>
<protein>
    <submittedName>
        <fullName evidence="3">Oxaloacetate acetylhydrolase</fullName>
    </submittedName>
</protein>
<dbReference type="InterPro" id="IPR040442">
    <property type="entry name" value="Pyrv_kinase-like_dom_sf"/>
</dbReference>
<dbReference type="PANTHER" id="PTHR42905:SF15">
    <property type="entry name" value="PHOSPHONOMUTASE, PUTATIVE (AFU_ORTHOLOGUE AFUA_2G03820)-RELATED"/>
    <property type="match status" value="1"/>
</dbReference>
<dbReference type="CDD" id="cd00377">
    <property type="entry name" value="ICL_PEPM"/>
    <property type="match status" value="1"/>
</dbReference>
<dbReference type="Gene3D" id="3.20.20.60">
    <property type="entry name" value="Phosphoenolpyruvate-binding domains"/>
    <property type="match status" value="1"/>
</dbReference>
<organism evidence="3 4">
    <name type="scientific">Aspergillus niger ATCC 13496</name>
    <dbReference type="NCBI Taxonomy" id="1353008"/>
    <lineage>
        <taxon>Eukaryota</taxon>
        <taxon>Fungi</taxon>
        <taxon>Dikarya</taxon>
        <taxon>Ascomycota</taxon>
        <taxon>Pezizomycotina</taxon>
        <taxon>Eurotiomycetes</taxon>
        <taxon>Eurotiomycetidae</taxon>
        <taxon>Eurotiales</taxon>
        <taxon>Aspergillaceae</taxon>
        <taxon>Aspergillus</taxon>
        <taxon>Aspergillus subgen. Circumdati</taxon>
    </lineage>
</organism>
<accession>A0A370C7E3</accession>
<dbReference type="InterPro" id="IPR015813">
    <property type="entry name" value="Pyrv/PenolPyrv_kinase-like_dom"/>
</dbReference>
<dbReference type="EMBL" id="KZ851903">
    <property type="protein sequence ID" value="RDH23748.1"/>
    <property type="molecule type" value="Genomic_DNA"/>
</dbReference>